<keyword evidence="9" id="KW-0966">Cell projection</keyword>
<evidence type="ECO:0000313" key="10">
    <source>
        <dbReference type="Proteomes" id="UP000658225"/>
    </source>
</evidence>
<keyword evidence="9" id="KW-0969">Cilium</keyword>
<organism evidence="9 10">
    <name type="scientific">Sporosarcina limicola</name>
    <dbReference type="NCBI Taxonomy" id="34101"/>
    <lineage>
        <taxon>Bacteria</taxon>
        <taxon>Bacillati</taxon>
        <taxon>Bacillota</taxon>
        <taxon>Bacilli</taxon>
        <taxon>Bacillales</taxon>
        <taxon>Caryophanaceae</taxon>
        <taxon>Sporosarcina</taxon>
    </lineage>
</organism>
<sequence>MKSSLLKKCALIVILFVLFYSQLPDFTVNADTDPDKSVSDLFENEKKDKKIDKELPVIDRSNDEVPTVGLSVWDYIKTIFALLFVLGLLFGLLKLINRKNRIYNKNKLMSNMGGISLGQHKSIQLVEIGESYYLIGVGEDIRLLKEITNPEEIKRLIEYYKDDDKGLPTGLFDRFLVKLSGRNKEKQKQPADDSIDFSNLFNSKLDEMKEEREQHLGRLLEKERDRDE</sequence>
<dbReference type="GO" id="GO:0016020">
    <property type="term" value="C:membrane"/>
    <property type="evidence" value="ECO:0007669"/>
    <property type="project" value="InterPro"/>
</dbReference>
<evidence type="ECO:0000256" key="8">
    <source>
        <dbReference type="SAM" id="SignalP"/>
    </source>
</evidence>
<dbReference type="Proteomes" id="UP000658225">
    <property type="component" value="Unassembled WGS sequence"/>
</dbReference>
<keyword evidence="8" id="KW-0732">Signal</keyword>
<feature type="signal peptide" evidence="8">
    <location>
        <begin position="1"/>
        <end position="30"/>
    </location>
</feature>
<dbReference type="AlphaFoldDB" id="A0A927MLK8"/>
<gene>
    <name evidence="9" type="ORF">H4683_000525</name>
</gene>
<keyword evidence="5 7" id="KW-0472">Membrane</keyword>
<feature type="region of interest" description="Disordered" evidence="6">
    <location>
        <begin position="208"/>
        <end position="228"/>
    </location>
</feature>
<evidence type="ECO:0000256" key="5">
    <source>
        <dbReference type="ARBA" id="ARBA00023136"/>
    </source>
</evidence>
<comment type="caution">
    <text evidence="9">The sequence shown here is derived from an EMBL/GenBank/DDBJ whole genome shotgun (WGS) entry which is preliminary data.</text>
</comment>
<keyword evidence="9" id="KW-0282">Flagellum</keyword>
<dbReference type="GO" id="GO:0044781">
    <property type="term" value="P:bacterial-type flagellum organization"/>
    <property type="evidence" value="ECO:0007669"/>
    <property type="project" value="InterPro"/>
</dbReference>
<dbReference type="RefSeq" id="WP_192597273.1">
    <property type="nucleotide sequence ID" value="NZ_JADBEL010000002.1"/>
</dbReference>
<feature type="chain" id="PRO_5036782651" evidence="8">
    <location>
        <begin position="31"/>
        <end position="228"/>
    </location>
</feature>
<evidence type="ECO:0000256" key="7">
    <source>
        <dbReference type="SAM" id="Phobius"/>
    </source>
</evidence>
<keyword evidence="4 7" id="KW-1133">Transmembrane helix</keyword>
<keyword evidence="3 7" id="KW-0812">Transmembrane</keyword>
<evidence type="ECO:0000256" key="2">
    <source>
        <dbReference type="ARBA" id="ARBA00022475"/>
    </source>
</evidence>
<proteinExistence type="predicted"/>
<keyword evidence="10" id="KW-1185">Reference proteome</keyword>
<feature type="transmembrane region" description="Helical" evidence="7">
    <location>
        <begin position="75"/>
        <end position="96"/>
    </location>
</feature>
<dbReference type="EMBL" id="JADBEL010000002">
    <property type="protein sequence ID" value="MBE1553451.1"/>
    <property type="molecule type" value="Genomic_DNA"/>
</dbReference>
<comment type="subcellular location">
    <subcellularLocation>
        <location evidence="1">Cell membrane</location>
    </subcellularLocation>
</comment>
<dbReference type="Pfam" id="PF04347">
    <property type="entry name" value="FliO"/>
    <property type="match status" value="1"/>
</dbReference>
<evidence type="ECO:0000256" key="4">
    <source>
        <dbReference type="ARBA" id="ARBA00022989"/>
    </source>
</evidence>
<evidence type="ECO:0000313" key="9">
    <source>
        <dbReference type="EMBL" id="MBE1553451.1"/>
    </source>
</evidence>
<evidence type="ECO:0000256" key="1">
    <source>
        <dbReference type="ARBA" id="ARBA00004236"/>
    </source>
</evidence>
<accession>A0A927MLK8</accession>
<evidence type="ECO:0000256" key="3">
    <source>
        <dbReference type="ARBA" id="ARBA00022692"/>
    </source>
</evidence>
<keyword evidence="2" id="KW-1003">Cell membrane</keyword>
<protein>
    <submittedName>
        <fullName evidence="9">Flagellar protein FliO/FliZ</fullName>
    </submittedName>
</protein>
<dbReference type="InterPro" id="IPR022781">
    <property type="entry name" value="Flagellar_biosynth_FliO"/>
</dbReference>
<evidence type="ECO:0000256" key="6">
    <source>
        <dbReference type="SAM" id="MobiDB-lite"/>
    </source>
</evidence>
<name>A0A927MLK8_9BACL</name>
<reference evidence="9" key="1">
    <citation type="submission" date="2020-10" db="EMBL/GenBank/DDBJ databases">
        <title>Genomic Encyclopedia of Type Strains, Phase IV (KMG-IV): sequencing the most valuable type-strain genomes for metagenomic binning, comparative biology and taxonomic classification.</title>
        <authorList>
            <person name="Goeker M."/>
        </authorList>
    </citation>
    <scope>NUCLEOTIDE SEQUENCE</scope>
    <source>
        <strain evidence="9">DSM 13886</strain>
    </source>
</reference>